<evidence type="ECO:0000256" key="9">
    <source>
        <dbReference type="ARBA" id="ARBA00023186"/>
    </source>
</evidence>
<protein>
    <recommendedName>
        <fullName evidence="4 10">Outer-membrane lipoprotein carrier protein</fullName>
    </recommendedName>
</protein>
<evidence type="ECO:0000256" key="8">
    <source>
        <dbReference type="ARBA" id="ARBA00022927"/>
    </source>
</evidence>
<keyword evidence="13" id="KW-1185">Reference proteome</keyword>
<dbReference type="InterPro" id="IPR004564">
    <property type="entry name" value="OM_lipoprot_carrier_LolA-like"/>
</dbReference>
<evidence type="ECO:0000256" key="6">
    <source>
        <dbReference type="ARBA" id="ARBA00022729"/>
    </source>
</evidence>
<feature type="chain" id="PRO_5033176492" description="Outer-membrane lipoprotein carrier protein" evidence="10">
    <location>
        <begin position="31"/>
        <end position="211"/>
    </location>
</feature>
<comment type="subunit">
    <text evidence="3 10">Monomer.</text>
</comment>
<dbReference type="PANTHER" id="PTHR35869">
    <property type="entry name" value="OUTER-MEMBRANE LIPOPROTEIN CARRIER PROTEIN"/>
    <property type="match status" value="1"/>
</dbReference>
<keyword evidence="9 10" id="KW-0143">Chaperone</keyword>
<dbReference type="Pfam" id="PF03548">
    <property type="entry name" value="LolA"/>
    <property type="match status" value="1"/>
</dbReference>
<proteinExistence type="inferred from homology"/>
<dbReference type="Gene3D" id="2.50.20.10">
    <property type="entry name" value="Lipoprotein localisation LolA/LolB/LppX"/>
    <property type="match status" value="1"/>
</dbReference>
<comment type="subcellular location">
    <subcellularLocation>
        <location evidence="1 10">Periplasm</location>
    </subcellularLocation>
</comment>
<dbReference type="AlphaFoldDB" id="A0A842HSJ7"/>
<feature type="compositionally biased region" description="Low complexity" evidence="11">
    <location>
        <begin position="44"/>
        <end position="63"/>
    </location>
</feature>
<keyword evidence="6 10" id="KW-0732">Signal</keyword>
<dbReference type="RefSeq" id="WP_185779524.1">
    <property type="nucleotide sequence ID" value="NZ_JACJUU010000004.1"/>
</dbReference>
<dbReference type="GO" id="GO:0044874">
    <property type="term" value="P:lipoprotein localization to outer membrane"/>
    <property type="evidence" value="ECO:0007669"/>
    <property type="project" value="UniProtKB-UniRule"/>
</dbReference>
<gene>
    <name evidence="10 12" type="primary">lolA</name>
    <name evidence="12" type="ORF">GTU67_07800</name>
</gene>
<comment type="similarity">
    <text evidence="2 10">Belongs to the LolA family.</text>
</comment>
<evidence type="ECO:0000256" key="3">
    <source>
        <dbReference type="ARBA" id="ARBA00011245"/>
    </source>
</evidence>
<evidence type="ECO:0000256" key="10">
    <source>
        <dbReference type="HAMAP-Rule" id="MF_00240"/>
    </source>
</evidence>
<dbReference type="CDD" id="cd16325">
    <property type="entry name" value="LolA"/>
    <property type="match status" value="1"/>
</dbReference>
<accession>A0A842HSJ7</accession>
<evidence type="ECO:0000256" key="5">
    <source>
        <dbReference type="ARBA" id="ARBA00022448"/>
    </source>
</evidence>
<evidence type="ECO:0000256" key="11">
    <source>
        <dbReference type="SAM" id="MobiDB-lite"/>
    </source>
</evidence>
<comment type="caution">
    <text evidence="12">The sequence shown here is derived from an EMBL/GenBank/DDBJ whole genome shotgun (WGS) entry which is preliminary data.</text>
</comment>
<name>A0A842HSJ7_9BURK</name>
<evidence type="ECO:0000313" key="12">
    <source>
        <dbReference type="EMBL" id="MBC2769815.1"/>
    </source>
</evidence>
<dbReference type="InterPro" id="IPR018323">
    <property type="entry name" value="OM_lipoprot_carrier_LolA_Pbac"/>
</dbReference>
<dbReference type="Proteomes" id="UP000545386">
    <property type="component" value="Unassembled WGS sequence"/>
</dbReference>
<comment type="function">
    <text evidence="10">Participates in the translocation of lipoproteins from the inner membrane to the outer membrane. Only forms a complex with a lipoprotein if the residue after the N-terminal Cys is not an aspartate (The Asp acts as a targeting signal to indicate that the lipoprotein should stay in the inner membrane).</text>
</comment>
<keyword evidence="12" id="KW-0449">Lipoprotein</keyword>
<dbReference type="NCBIfam" id="TIGR00547">
    <property type="entry name" value="lolA"/>
    <property type="match status" value="1"/>
</dbReference>
<dbReference type="GO" id="GO:0042953">
    <property type="term" value="P:lipoprotein transport"/>
    <property type="evidence" value="ECO:0007669"/>
    <property type="project" value="InterPro"/>
</dbReference>
<feature type="region of interest" description="Disordered" evidence="11">
    <location>
        <begin position="44"/>
        <end position="65"/>
    </location>
</feature>
<dbReference type="InterPro" id="IPR029046">
    <property type="entry name" value="LolA/LolB/LppX"/>
</dbReference>
<dbReference type="HAMAP" id="MF_00240">
    <property type="entry name" value="LolA"/>
    <property type="match status" value="1"/>
</dbReference>
<keyword evidence="7 10" id="KW-0574">Periplasm</keyword>
<dbReference type="SUPFAM" id="SSF89392">
    <property type="entry name" value="Prokaryotic lipoproteins and lipoprotein localization factors"/>
    <property type="match status" value="1"/>
</dbReference>
<feature type="signal peptide" evidence="10">
    <location>
        <begin position="1"/>
        <end position="30"/>
    </location>
</feature>
<evidence type="ECO:0000256" key="2">
    <source>
        <dbReference type="ARBA" id="ARBA00007615"/>
    </source>
</evidence>
<reference evidence="12 13" key="1">
    <citation type="submission" date="2020-08" db="EMBL/GenBank/DDBJ databases">
        <title>Paraeoetvoesia sp. YC-7-48 draft genome sequence.</title>
        <authorList>
            <person name="Yao L."/>
        </authorList>
    </citation>
    <scope>NUCLEOTIDE SEQUENCE [LARGE SCALE GENOMIC DNA]</scope>
    <source>
        <strain evidence="13">YC-7-48</strain>
    </source>
</reference>
<dbReference type="EMBL" id="JACJUU010000004">
    <property type="protein sequence ID" value="MBC2769815.1"/>
    <property type="molecule type" value="Genomic_DNA"/>
</dbReference>
<organism evidence="12 13">
    <name type="scientific">Pusillimonas minor</name>
    <dbReference type="NCBI Taxonomy" id="2697024"/>
    <lineage>
        <taxon>Bacteria</taxon>
        <taxon>Pseudomonadati</taxon>
        <taxon>Pseudomonadota</taxon>
        <taxon>Betaproteobacteria</taxon>
        <taxon>Burkholderiales</taxon>
        <taxon>Alcaligenaceae</taxon>
        <taxon>Pusillimonas</taxon>
    </lineage>
</organism>
<evidence type="ECO:0000256" key="1">
    <source>
        <dbReference type="ARBA" id="ARBA00004418"/>
    </source>
</evidence>
<evidence type="ECO:0000256" key="4">
    <source>
        <dbReference type="ARBA" id="ARBA00014035"/>
    </source>
</evidence>
<evidence type="ECO:0000313" key="13">
    <source>
        <dbReference type="Proteomes" id="UP000545386"/>
    </source>
</evidence>
<sequence length="211" mass="22788" precursor="true">MQINQKIAAFCTGALLAFAPLAGWAASAEAQLRHFIQNVQSATGQFQQQTTTPQGQGKPSQTGDFSFQRPGKFRWDVKKPYEQLIVSDGRHVLQYDPDLAQVTQRSVDQSIGASPAAILFGSGSLDESFRLEALPDRDGLAWLRATPKGADAGFKYVDMAFADNLPARLELLDAFGQTTVIDLGKVSVNPDLSAGTFQFKAPAGVDVVKLQ</sequence>
<dbReference type="GO" id="GO:0042597">
    <property type="term" value="C:periplasmic space"/>
    <property type="evidence" value="ECO:0007669"/>
    <property type="project" value="UniProtKB-SubCell"/>
</dbReference>
<keyword evidence="5 10" id="KW-0813">Transport</keyword>
<keyword evidence="8 10" id="KW-0653">Protein transport</keyword>
<evidence type="ECO:0000256" key="7">
    <source>
        <dbReference type="ARBA" id="ARBA00022764"/>
    </source>
</evidence>
<dbReference type="PANTHER" id="PTHR35869:SF1">
    <property type="entry name" value="OUTER-MEMBRANE LIPOPROTEIN CARRIER PROTEIN"/>
    <property type="match status" value="1"/>
</dbReference>